<evidence type="ECO:0000256" key="3">
    <source>
        <dbReference type="ARBA" id="ARBA00022723"/>
    </source>
</evidence>
<evidence type="ECO:0000256" key="5">
    <source>
        <dbReference type="ARBA" id="ARBA00022839"/>
    </source>
</evidence>
<evidence type="ECO:0000256" key="6">
    <source>
        <dbReference type="ARBA" id="ARBA00022842"/>
    </source>
</evidence>
<dbReference type="InterPro" id="IPR036397">
    <property type="entry name" value="RNaseH_sf"/>
</dbReference>
<keyword evidence="6" id="KW-0460">Magnesium</keyword>
<dbReference type="GO" id="GO:0046872">
    <property type="term" value="F:metal ion binding"/>
    <property type="evidence" value="ECO:0007669"/>
    <property type="project" value="UniProtKB-KW"/>
</dbReference>
<evidence type="ECO:0000256" key="8">
    <source>
        <dbReference type="SAM" id="MobiDB-lite"/>
    </source>
</evidence>
<dbReference type="Pfam" id="PF05605">
    <property type="entry name" value="zf-Di19"/>
    <property type="match status" value="1"/>
</dbReference>
<comment type="similarity">
    <text evidence="7">Belongs to the exonuclease superfamily. TREX family.</text>
</comment>
<dbReference type="SMART" id="SM00479">
    <property type="entry name" value="EXOIII"/>
    <property type="match status" value="1"/>
</dbReference>
<evidence type="ECO:0000313" key="11">
    <source>
        <dbReference type="Proteomes" id="UP000541444"/>
    </source>
</evidence>
<evidence type="ECO:0000256" key="4">
    <source>
        <dbReference type="ARBA" id="ARBA00022801"/>
    </source>
</evidence>
<dbReference type="GO" id="GO:0003676">
    <property type="term" value="F:nucleic acid binding"/>
    <property type="evidence" value="ECO:0007669"/>
    <property type="project" value="InterPro"/>
</dbReference>
<keyword evidence="4" id="KW-0378">Hydrolase</keyword>
<keyword evidence="5" id="KW-0269">Exonuclease</keyword>
<feature type="domain" description="Exonuclease" evidence="9">
    <location>
        <begin position="112"/>
        <end position="280"/>
    </location>
</feature>
<dbReference type="AlphaFoldDB" id="A0A7J7NVI1"/>
<evidence type="ECO:0000313" key="10">
    <source>
        <dbReference type="EMBL" id="KAF6171169.1"/>
    </source>
</evidence>
<dbReference type="SUPFAM" id="SSF53098">
    <property type="entry name" value="Ribonuclease H-like"/>
    <property type="match status" value="1"/>
</dbReference>
<protein>
    <recommendedName>
        <fullName evidence="9">Exonuclease domain-containing protein</fullName>
    </recommendedName>
</protein>
<dbReference type="PANTHER" id="PTHR13058:SF19">
    <property type="entry name" value="LD40940P"/>
    <property type="match status" value="1"/>
</dbReference>
<evidence type="ECO:0000256" key="2">
    <source>
        <dbReference type="ARBA" id="ARBA00022722"/>
    </source>
</evidence>
<dbReference type="GO" id="GO:0005737">
    <property type="term" value="C:cytoplasm"/>
    <property type="evidence" value="ECO:0007669"/>
    <property type="project" value="TreeGrafter"/>
</dbReference>
<comment type="cofactor">
    <cofactor evidence="1">
        <name>Mg(2+)</name>
        <dbReference type="ChEBI" id="CHEBI:18420"/>
    </cofactor>
</comment>
<dbReference type="InterPro" id="IPR012337">
    <property type="entry name" value="RNaseH-like_sf"/>
</dbReference>
<proteinExistence type="inferred from homology"/>
<dbReference type="Proteomes" id="UP000541444">
    <property type="component" value="Unassembled WGS sequence"/>
</dbReference>
<dbReference type="EMBL" id="JACGCM010000519">
    <property type="protein sequence ID" value="KAF6171169.1"/>
    <property type="molecule type" value="Genomic_DNA"/>
</dbReference>
<feature type="region of interest" description="Disordered" evidence="8">
    <location>
        <begin position="54"/>
        <end position="81"/>
    </location>
</feature>
<dbReference type="Gene3D" id="3.30.420.10">
    <property type="entry name" value="Ribonuclease H-like superfamily/Ribonuclease H"/>
    <property type="match status" value="1"/>
</dbReference>
<organism evidence="10 11">
    <name type="scientific">Kingdonia uniflora</name>
    <dbReference type="NCBI Taxonomy" id="39325"/>
    <lineage>
        <taxon>Eukaryota</taxon>
        <taxon>Viridiplantae</taxon>
        <taxon>Streptophyta</taxon>
        <taxon>Embryophyta</taxon>
        <taxon>Tracheophyta</taxon>
        <taxon>Spermatophyta</taxon>
        <taxon>Magnoliopsida</taxon>
        <taxon>Ranunculales</taxon>
        <taxon>Circaeasteraceae</taxon>
        <taxon>Kingdonia</taxon>
    </lineage>
</organism>
<keyword evidence="3" id="KW-0479">Metal-binding</keyword>
<dbReference type="InterPro" id="IPR040393">
    <property type="entry name" value="TREX1/2"/>
</dbReference>
<reference evidence="10 11" key="1">
    <citation type="journal article" date="2020" name="IScience">
        <title>Genome Sequencing of the Endangered Kingdonia uniflora (Circaeasteraceae, Ranunculales) Reveals Potential Mechanisms of Evolutionary Specialization.</title>
        <authorList>
            <person name="Sun Y."/>
            <person name="Deng T."/>
            <person name="Zhang A."/>
            <person name="Moore M.J."/>
            <person name="Landis J.B."/>
            <person name="Lin N."/>
            <person name="Zhang H."/>
            <person name="Zhang X."/>
            <person name="Huang J."/>
            <person name="Zhang X."/>
            <person name="Sun H."/>
            <person name="Wang H."/>
        </authorList>
    </citation>
    <scope>NUCLEOTIDE SEQUENCE [LARGE SCALE GENOMIC DNA]</scope>
    <source>
        <strain evidence="10">TB1705</strain>
        <tissue evidence="10">Leaf</tissue>
    </source>
</reference>
<dbReference type="GO" id="GO:0008296">
    <property type="term" value="F:3'-5'-DNA exonuclease activity"/>
    <property type="evidence" value="ECO:0007669"/>
    <property type="project" value="TreeGrafter"/>
</dbReference>
<dbReference type="PANTHER" id="PTHR13058">
    <property type="entry name" value="THREE PRIME REPAIR EXONUCLEASE 1, 2"/>
    <property type="match status" value="1"/>
</dbReference>
<keyword evidence="2" id="KW-0540">Nuclease</keyword>
<dbReference type="Pfam" id="PF00929">
    <property type="entry name" value="RNase_T"/>
    <property type="match status" value="1"/>
</dbReference>
<dbReference type="InterPro" id="IPR008598">
    <property type="entry name" value="Di19_Zn-bd"/>
</dbReference>
<dbReference type="OrthoDB" id="10250935at2759"/>
<dbReference type="InterPro" id="IPR013520">
    <property type="entry name" value="Ribonucl_H"/>
</dbReference>
<keyword evidence="11" id="KW-1185">Reference proteome</keyword>
<evidence type="ECO:0000256" key="1">
    <source>
        <dbReference type="ARBA" id="ARBA00001946"/>
    </source>
</evidence>
<evidence type="ECO:0000256" key="7">
    <source>
        <dbReference type="ARBA" id="ARBA00025769"/>
    </source>
</evidence>
<dbReference type="GO" id="GO:0006308">
    <property type="term" value="P:DNA catabolic process"/>
    <property type="evidence" value="ECO:0007669"/>
    <property type="project" value="TreeGrafter"/>
</dbReference>
<sequence length="351" mass="39523">MIVQMRTLCTCFSVLQGPKGGLFCYLKGNPVRPPISGTWSETFHSLNRSYQGSGSFKPVGSNSYRSSSANQIGSERNKRSITTGVEPSICEGIKDHDGQEKIECGESQRLVPIIVFDIETTGFSRKTDRLIEIAFRDLRGGDNSTFVSLVNPGRYVGNDDIHGITTAMANRPENPRFKELIPTILHYIKSRQIPSLPVLLVAHNAYSFDVPFLKYEFGLCSEEIPSDWLFLDTLPLAKELKKLDGPKQQTLTKFNLLAMREYYEIPLEDLYLDFEEHDEDDEPLEEFPCPFCSDDFDIIGLCCHIDDEHPVEAKNGVCPVCGMRVGIDMVGHIASQHGQFFKISLHLKFLC</sequence>
<evidence type="ECO:0000259" key="9">
    <source>
        <dbReference type="SMART" id="SM00479"/>
    </source>
</evidence>
<dbReference type="CDD" id="cd06127">
    <property type="entry name" value="DEDDh"/>
    <property type="match status" value="1"/>
</dbReference>
<gene>
    <name evidence="10" type="ORF">GIB67_035126</name>
</gene>
<name>A0A7J7NVI1_9MAGN</name>
<comment type="caution">
    <text evidence="10">The sequence shown here is derived from an EMBL/GenBank/DDBJ whole genome shotgun (WGS) entry which is preliminary data.</text>
</comment>
<accession>A0A7J7NVI1</accession>